<dbReference type="GO" id="GO:0005576">
    <property type="term" value="C:extracellular region"/>
    <property type="evidence" value="ECO:0007669"/>
    <property type="project" value="InterPro"/>
</dbReference>
<dbReference type="PANTHER" id="PTHR36938">
    <property type="entry name" value="PROTEIN CBG26935"/>
    <property type="match status" value="1"/>
</dbReference>
<proteinExistence type="predicted"/>
<dbReference type="GO" id="GO:0030414">
    <property type="term" value="F:peptidase inhibitor activity"/>
    <property type="evidence" value="ECO:0007669"/>
    <property type="project" value="InterPro"/>
</dbReference>
<dbReference type="PANTHER" id="PTHR36938:SF3">
    <property type="entry name" value="WAP DOMAIN-CONTAINING PROTEIN"/>
    <property type="match status" value="1"/>
</dbReference>
<comment type="caution">
    <text evidence="2">The sequence shown here is derived from an EMBL/GenBank/DDBJ whole genome shotgun (WGS) entry which is preliminary data.</text>
</comment>
<dbReference type="PROSITE" id="PS51390">
    <property type="entry name" value="WAP"/>
    <property type="match status" value="1"/>
</dbReference>
<evidence type="ECO:0000313" key="3">
    <source>
        <dbReference type="Proteomes" id="UP000835052"/>
    </source>
</evidence>
<name>A0A8S1H5W6_9PELO</name>
<accession>A0A8S1H5W6</accession>
<dbReference type="AlphaFoldDB" id="A0A8S1H5W6"/>
<dbReference type="EMBL" id="CAJGYM010000022">
    <property type="protein sequence ID" value="CAD6191686.1"/>
    <property type="molecule type" value="Genomic_DNA"/>
</dbReference>
<dbReference type="InterPro" id="IPR008197">
    <property type="entry name" value="WAP_dom"/>
</dbReference>
<gene>
    <name evidence="2" type="ORF">CAUJ_LOCUS7605</name>
</gene>
<dbReference type="Pfam" id="PF00095">
    <property type="entry name" value="WAP"/>
    <property type="match status" value="1"/>
</dbReference>
<evidence type="ECO:0000313" key="2">
    <source>
        <dbReference type="EMBL" id="CAD6191686.1"/>
    </source>
</evidence>
<feature type="domain" description="WAP" evidence="1">
    <location>
        <begin position="129"/>
        <end position="184"/>
    </location>
</feature>
<dbReference type="Gene3D" id="4.10.75.10">
    <property type="entry name" value="Elafin-like"/>
    <property type="match status" value="1"/>
</dbReference>
<evidence type="ECO:0000259" key="1">
    <source>
        <dbReference type="PROSITE" id="PS51390"/>
    </source>
</evidence>
<sequence length="277" mass="30987">MKRYLILLLFTLSKSKEIKLCEYLNAIGKATPECASDEVTVQRTSEDVENVTRKEELPSPLAKIISNIEKREKTKGMHALRHRPSCNSASSFKECQIDRTCASGYSCLQSMGSKDRCCMTRSSSAKPPSILESGQCPTVSKMGYVCSINRAPIDWCKRDDDCGKNSMLKCCETGCGFKVCVSPSRQSKKKTFSLRPSINNWQRDDIVRSDCPAPSAMHTTCRKNKFRNTSWCTTDASCQNGLTPDRKNFRTDRNIAVRRPADTIFVSANPAMIFVMG</sequence>
<dbReference type="OrthoDB" id="5821425at2759"/>
<reference evidence="2" key="1">
    <citation type="submission" date="2020-10" db="EMBL/GenBank/DDBJ databases">
        <authorList>
            <person name="Kikuchi T."/>
        </authorList>
    </citation>
    <scope>NUCLEOTIDE SEQUENCE</scope>
    <source>
        <strain evidence="2">NKZ352</strain>
    </source>
</reference>
<dbReference type="InterPro" id="IPR036645">
    <property type="entry name" value="Elafin-like_sf"/>
</dbReference>
<organism evidence="2 3">
    <name type="scientific">Caenorhabditis auriculariae</name>
    <dbReference type="NCBI Taxonomy" id="2777116"/>
    <lineage>
        <taxon>Eukaryota</taxon>
        <taxon>Metazoa</taxon>
        <taxon>Ecdysozoa</taxon>
        <taxon>Nematoda</taxon>
        <taxon>Chromadorea</taxon>
        <taxon>Rhabditida</taxon>
        <taxon>Rhabditina</taxon>
        <taxon>Rhabditomorpha</taxon>
        <taxon>Rhabditoidea</taxon>
        <taxon>Rhabditidae</taxon>
        <taxon>Peloderinae</taxon>
        <taxon>Caenorhabditis</taxon>
    </lineage>
</organism>
<dbReference type="Proteomes" id="UP000835052">
    <property type="component" value="Unassembled WGS sequence"/>
</dbReference>
<keyword evidence="3" id="KW-1185">Reference proteome</keyword>
<protein>
    <recommendedName>
        <fullName evidence="1">WAP domain-containing protein</fullName>
    </recommendedName>
</protein>